<dbReference type="GO" id="GO:0006313">
    <property type="term" value="P:DNA transposition"/>
    <property type="evidence" value="ECO:0007669"/>
    <property type="project" value="InterPro"/>
</dbReference>
<reference evidence="2" key="2">
    <citation type="submission" date="2020-09" db="EMBL/GenBank/DDBJ databases">
        <authorList>
            <person name="Sun Q."/>
            <person name="Zhou Y."/>
        </authorList>
    </citation>
    <scope>NUCLEOTIDE SEQUENCE</scope>
    <source>
        <strain evidence="2">CGMCC 4.5737</strain>
    </source>
</reference>
<evidence type="ECO:0000313" key="2">
    <source>
        <dbReference type="EMBL" id="GGM78684.1"/>
    </source>
</evidence>
<organism evidence="2 3">
    <name type="scientific">Longimycelium tulufanense</name>
    <dbReference type="NCBI Taxonomy" id="907463"/>
    <lineage>
        <taxon>Bacteria</taxon>
        <taxon>Bacillati</taxon>
        <taxon>Actinomycetota</taxon>
        <taxon>Actinomycetes</taxon>
        <taxon>Pseudonocardiales</taxon>
        <taxon>Pseudonocardiaceae</taxon>
        <taxon>Longimycelium</taxon>
    </lineage>
</organism>
<dbReference type="GO" id="GO:0003677">
    <property type="term" value="F:DNA binding"/>
    <property type="evidence" value="ECO:0007669"/>
    <property type="project" value="InterPro"/>
</dbReference>
<reference evidence="2" key="1">
    <citation type="journal article" date="2014" name="Int. J. Syst. Evol. Microbiol.">
        <title>Complete genome sequence of Corynebacterium casei LMG S-19264T (=DSM 44701T), isolated from a smear-ripened cheese.</title>
        <authorList>
            <consortium name="US DOE Joint Genome Institute (JGI-PGF)"/>
            <person name="Walter F."/>
            <person name="Albersmeier A."/>
            <person name="Kalinowski J."/>
            <person name="Ruckert C."/>
        </authorList>
    </citation>
    <scope>NUCLEOTIDE SEQUENCE</scope>
    <source>
        <strain evidence="2">CGMCC 4.5737</strain>
    </source>
</reference>
<name>A0A8J3FY29_9PSEU</name>
<gene>
    <name evidence="2" type="ORF">GCM10012275_56630</name>
</gene>
<dbReference type="EMBL" id="BMMK01000042">
    <property type="protein sequence ID" value="GGM78684.1"/>
    <property type="molecule type" value="Genomic_DNA"/>
</dbReference>
<accession>A0A8J3FY29</accession>
<dbReference type="Pfam" id="PF01548">
    <property type="entry name" value="DEDD_Tnp_IS110"/>
    <property type="match status" value="1"/>
</dbReference>
<comment type="caution">
    <text evidence="2">The sequence shown here is derived from an EMBL/GenBank/DDBJ whole genome shotgun (WGS) entry which is preliminary data.</text>
</comment>
<protein>
    <recommendedName>
        <fullName evidence="1">Transposase IS110-like N-terminal domain-containing protein</fullName>
    </recommendedName>
</protein>
<dbReference type="Proteomes" id="UP000637578">
    <property type="component" value="Unassembled WGS sequence"/>
</dbReference>
<feature type="domain" description="Transposase IS110-like N-terminal" evidence="1">
    <location>
        <begin position="8"/>
        <end position="51"/>
    </location>
</feature>
<sequence length="120" mass="13017">MRPAPCPTRRVDVGDEALAELEVLVGFDDDLAAETTRLTNRIRGLLTGIHPALDEHILGPKITHPAVLELLARCGGPAGLRKAGRRKLRSITTRARMSAITSVVIPNCSSWGTRRCWTPG</sequence>
<dbReference type="GO" id="GO:0004803">
    <property type="term" value="F:transposase activity"/>
    <property type="evidence" value="ECO:0007669"/>
    <property type="project" value="InterPro"/>
</dbReference>
<evidence type="ECO:0000313" key="3">
    <source>
        <dbReference type="Proteomes" id="UP000637578"/>
    </source>
</evidence>
<proteinExistence type="predicted"/>
<dbReference type="InterPro" id="IPR002525">
    <property type="entry name" value="Transp_IS110-like_N"/>
</dbReference>
<evidence type="ECO:0000259" key="1">
    <source>
        <dbReference type="Pfam" id="PF01548"/>
    </source>
</evidence>
<keyword evidence="3" id="KW-1185">Reference proteome</keyword>
<dbReference type="AlphaFoldDB" id="A0A8J3FY29"/>